<evidence type="ECO:0000313" key="1">
    <source>
        <dbReference type="EMBL" id="EZP26246.1"/>
    </source>
</evidence>
<dbReference type="PATRIC" id="fig|273677.3.peg.2557"/>
<comment type="caution">
    <text evidence="1">The sequence shown here is derived from an EMBL/GenBank/DDBJ whole genome shotgun (WGS) entry which is preliminary data.</text>
</comment>
<name>A0A031FPZ4_9MICO</name>
<reference evidence="1 2" key="1">
    <citation type="submission" date="2014-03" db="EMBL/GenBank/DDBJ databases">
        <title>Draft Genome Sequences of 13 Willow Endophytes.</title>
        <authorList>
            <person name="Gan H.Y."/>
            <person name="Gan H.M."/>
            <person name="Savka M.A."/>
            <person name="Hudson A.O."/>
        </authorList>
    </citation>
    <scope>NUCLEOTIDE SEQUENCE [LARGE SCALE GENOMIC DNA]</scope>
    <source>
        <strain evidence="1 2">RIT293</strain>
    </source>
</reference>
<proteinExistence type="predicted"/>
<organism evidence="1 2">
    <name type="scientific">Microbacterium oleivorans</name>
    <dbReference type="NCBI Taxonomy" id="273677"/>
    <lineage>
        <taxon>Bacteria</taxon>
        <taxon>Bacillati</taxon>
        <taxon>Actinomycetota</taxon>
        <taxon>Actinomycetes</taxon>
        <taxon>Micrococcales</taxon>
        <taxon>Microbacteriaceae</taxon>
        <taxon>Microbacterium</taxon>
    </lineage>
</organism>
<dbReference type="RefSeq" id="WP_036313173.1">
    <property type="nucleotide sequence ID" value="NZ_JFYO01000007.1"/>
</dbReference>
<dbReference type="Proteomes" id="UP000024001">
    <property type="component" value="Unassembled WGS sequence"/>
</dbReference>
<dbReference type="EMBL" id="JFYO01000007">
    <property type="protein sequence ID" value="EZP26246.1"/>
    <property type="molecule type" value="Genomic_DNA"/>
</dbReference>
<gene>
    <name evidence="1" type="ORF">BW34_02578</name>
</gene>
<keyword evidence="2" id="KW-1185">Reference proteome</keyword>
<accession>A0A031FPZ4</accession>
<evidence type="ECO:0000313" key="2">
    <source>
        <dbReference type="Proteomes" id="UP000024001"/>
    </source>
</evidence>
<sequence>MTDSKTRVILIGGPLDGYEHEADVVGEGVALRFNSHTNPGCLQHIYHLQGREVSAGGPVYEYAGDDESNFKRLDHSGIDVPPHVFR</sequence>
<dbReference type="AlphaFoldDB" id="A0A031FPZ4"/>
<protein>
    <submittedName>
        <fullName evidence="1">Uncharacterized protein</fullName>
    </submittedName>
</protein>